<comment type="caution">
    <text evidence="1">The sequence shown here is derived from an EMBL/GenBank/DDBJ whole genome shotgun (WGS) entry which is preliminary data.</text>
</comment>
<sequence length="40" mass="4474">PVSATNHPPSARDVGAHRRNLIGILNHSVLRRFQELTDVE</sequence>
<feature type="non-terminal residue" evidence="1">
    <location>
        <position position="1"/>
    </location>
</feature>
<dbReference type="Proteomes" id="UP000789525">
    <property type="component" value="Unassembled WGS sequence"/>
</dbReference>
<name>A0ACA9NVX5_9GLOM</name>
<proteinExistence type="predicted"/>
<evidence type="ECO:0000313" key="2">
    <source>
        <dbReference type="Proteomes" id="UP000789525"/>
    </source>
</evidence>
<gene>
    <name evidence="1" type="ORF">ACOLOM_LOCUS9216</name>
</gene>
<evidence type="ECO:0000313" key="1">
    <source>
        <dbReference type="EMBL" id="CAG8677785.1"/>
    </source>
</evidence>
<accession>A0ACA9NVX5</accession>
<organism evidence="1 2">
    <name type="scientific">Acaulospora colombiana</name>
    <dbReference type="NCBI Taxonomy" id="27376"/>
    <lineage>
        <taxon>Eukaryota</taxon>
        <taxon>Fungi</taxon>
        <taxon>Fungi incertae sedis</taxon>
        <taxon>Mucoromycota</taxon>
        <taxon>Glomeromycotina</taxon>
        <taxon>Glomeromycetes</taxon>
        <taxon>Diversisporales</taxon>
        <taxon>Acaulosporaceae</taxon>
        <taxon>Acaulospora</taxon>
    </lineage>
</organism>
<dbReference type="EMBL" id="CAJVPT010026023">
    <property type="protein sequence ID" value="CAG8677785.1"/>
    <property type="molecule type" value="Genomic_DNA"/>
</dbReference>
<reference evidence="1" key="1">
    <citation type="submission" date="2021-06" db="EMBL/GenBank/DDBJ databases">
        <authorList>
            <person name="Kallberg Y."/>
            <person name="Tangrot J."/>
            <person name="Rosling A."/>
        </authorList>
    </citation>
    <scope>NUCLEOTIDE SEQUENCE</scope>
    <source>
        <strain evidence="1">CL356</strain>
    </source>
</reference>
<keyword evidence="2" id="KW-1185">Reference proteome</keyword>
<protein>
    <submittedName>
        <fullName evidence="1">14335_t:CDS:1</fullName>
    </submittedName>
</protein>